<evidence type="ECO:0000313" key="3">
    <source>
        <dbReference type="Proteomes" id="UP001589667"/>
    </source>
</evidence>
<dbReference type="RefSeq" id="WP_157423860.1">
    <property type="nucleotide sequence ID" value="NZ_BAAANI010000008.1"/>
</dbReference>
<dbReference type="InterPro" id="IPR002734">
    <property type="entry name" value="RibDG_C"/>
</dbReference>
<dbReference type="InterPro" id="IPR050765">
    <property type="entry name" value="Riboflavin_Biosynth_HTPR"/>
</dbReference>
<keyword evidence="3" id="KW-1185">Reference proteome</keyword>
<dbReference type="InterPro" id="IPR024072">
    <property type="entry name" value="DHFR-like_dom_sf"/>
</dbReference>
<reference evidence="2 3" key="1">
    <citation type="submission" date="2024-09" db="EMBL/GenBank/DDBJ databases">
        <authorList>
            <person name="Sun Q."/>
            <person name="Mori K."/>
        </authorList>
    </citation>
    <scope>NUCLEOTIDE SEQUENCE [LARGE SCALE GENOMIC DNA]</scope>
    <source>
        <strain evidence="2 3">JCM 14321</strain>
    </source>
</reference>
<dbReference type="PANTHER" id="PTHR38011">
    <property type="entry name" value="DIHYDROFOLATE REDUCTASE FAMILY PROTEIN (AFU_ORTHOLOGUE AFUA_8G06820)"/>
    <property type="match status" value="1"/>
</dbReference>
<protein>
    <submittedName>
        <fullName evidence="2">Dihydrofolate reductase family protein</fullName>
    </submittedName>
</protein>
<dbReference type="PANTHER" id="PTHR38011:SF12">
    <property type="entry name" value="BIFUNCTIONAL DEAMINASE-REDUCTASE DOMAIN PROTEIN"/>
    <property type="match status" value="1"/>
</dbReference>
<dbReference type="Pfam" id="PF01872">
    <property type="entry name" value="RibD_C"/>
    <property type="match status" value="1"/>
</dbReference>
<proteinExistence type="predicted"/>
<evidence type="ECO:0000259" key="1">
    <source>
        <dbReference type="Pfam" id="PF01872"/>
    </source>
</evidence>
<evidence type="ECO:0000313" key="2">
    <source>
        <dbReference type="EMBL" id="MFB9640698.1"/>
    </source>
</evidence>
<organism evidence="2 3">
    <name type="scientific">Agromyces lapidis</name>
    <dbReference type="NCBI Taxonomy" id="279574"/>
    <lineage>
        <taxon>Bacteria</taxon>
        <taxon>Bacillati</taxon>
        <taxon>Actinomycetota</taxon>
        <taxon>Actinomycetes</taxon>
        <taxon>Micrococcales</taxon>
        <taxon>Microbacteriaceae</taxon>
        <taxon>Agromyces</taxon>
    </lineage>
</organism>
<name>A0ABV5SK25_9MICO</name>
<sequence>MTFDDGLVTANLSISLDGFVAGPNQTLDDPLGEGGEAVHRWMFEQPDEAQPIVDQILAPRAYIMGRNMFGPVRGEWPDDSWKGWWGDDPPYHAPVFVLTHHPREPIEMAGGTTFHFVTTGIHDALERAKAAAGTGRVSVAGGAGTVRQYLAAGLIDRIIVSVSPITLGSGERLFEGLDLDLTPVDVLQTELVTHITYDVPRA</sequence>
<accession>A0ABV5SK25</accession>
<dbReference type="Proteomes" id="UP001589667">
    <property type="component" value="Unassembled WGS sequence"/>
</dbReference>
<dbReference type="SUPFAM" id="SSF53597">
    <property type="entry name" value="Dihydrofolate reductase-like"/>
    <property type="match status" value="1"/>
</dbReference>
<dbReference type="EMBL" id="JBHMBL010000001">
    <property type="protein sequence ID" value="MFB9640698.1"/>
    <property type="molecule type" value="Genomic_DNA"/>
</dbReference>
<feature type="domain" description="Bacterial bifunctional deaminase-reductase C-terminal" evidence="1">
    <location>
        <begin position="8"/>
        <end position="181"/>
    </location>
</feature>
<gene>
    <name evidence="2" type="ORF">ACFFQV_00205</name>
</gene>
<dbReference type="Gene3D" id="3.40.430.10">
    <property type="entry name" value="Dihydrofolate Reductase, subunit A"/>
    <property type="match status" value="1"/>
</dbReference>
<comment type="caution">
    <text evidence="2">The sequence shown here is derived from an EMBL/GenBank/DDBJ whole genome shotgun (WGS) entry which is preliminary data.</text>
</comment>